<dbReference type="Proteomes" id="UP000515917">
    <property type="component" value="Chromosome"/>
</dbReference>
<keyword evidence="2" id="KW-0472">Membrane</keyword>
<accession>A0A7G3G9T1</accession>
<feature type="compositionally biased region" description="Low complexity" evidence="1">
    <location>
        <begin position="79"/>
        <end position="94"/>
    </location>
</feature>
<organism evidence="3 4">
    <name type="scientific">Iodobacter fluviatilis</name>
    <dbReference type="NCBI Taxonomy" id="537"/>
    <lineage>
        <taxon>Bacteria</taxon>
        <taxon>Pseudomonadati</taxon>
        <taxon>Pseudomonadota</taxon>
        <taxon>Betaproteobacteria</taxon>
        <taxon>Neisseriales</taxon>
        <taxon>Chitinibacteraceae</taxon>
        <taxon>Iodobacter</taxon>
    </lineage>
</organism>
<name>A0A7G3G9T1_9NEIS</name>
<feature type="region of interest" description="Disordered" evidence="1">
    <location>
        <begin position="59"/>
        <end position="102"/>
    </location>
</feature>
<sequence>MRCLLMKIPIRLFSFLLALLLHLGLFTLYYPAPRFSPVDTPSVEVTLLKILTRPIAPTAAPEPPALKTSSPKPVASSHSTITQQSSLNTSTNTPLPQPNSATETIIGNLDSALSSPASAVAALPKGFFNSKKTIPNLAPPPEEHRTVLAKELDKAVRGDCKNAYSQMGLLAIPMLLHDTVRDTGCQW</sequence>
<evidence type="ECO:0000313" key="4">
    <source>
        <dbReference type="Proteomes" id="UP000515917"/>
    </source>
</evidence>
<reference evidence="3 4" key="1">
    <citation type="submission" date="2018-01" db="EMBL/GenBank/DDBJ databases">
        <title>Genome sequence of Iodobacter sp. strain PCH194 isolated from Indian Trans-Himalaya.</title>
        <authorList>
            <person name="Kumar V."/>
            <person name="Thakur V."/>
            <person name="Kumar S."/>
            <person name="Singh D."/>
        </authorList>
    </citation>
    <scope>NUCLEOTIDE SEQUENCE [LARGE SCALE GENOMIC DNA]</scope>
    <source>
        <strain evidence="3 4">PCH194</strain>
    </source>
</reference>
<dbReference type="KEGG" id="ifl:C1H71_11000"/>
<gene>
    <name evidence="3" type="ORF">C1H71_11000</name>
</gene>
<keyword evidence="4" id="KW-1185">Reference proteome</keyword>
<proteinExistence type="predicted"/>
<keyword evidence="2" id="KW-1133">Transmembrane helix</keyword>
<evidence type="ECO:0000256" key="1">
    <source>
        <dbReference type="SAM" id="MobiDB-lite"/>
    </source>
</evidence>
<keyword evidence="2" id="KW-0812">Transmembrane</keyword>
<dbReference type="AlphaFoldDB" id="A0A7G3G9T1"/>
<evidence type="ECO:0000313" key="3">
    <source>
        <dbReference type="EMBL" id="QBC44011.1"/>
    </source>
</evidence>
<protein>
    <submittedName>
        <fullName evidence="3">Uncharacterized protein</fullName>
    </submittedName>
</protein>
<evidence type="ECO:0000256" key="2">
    <source>
        <dbReference type="SAM" id="Phobius"/>
    </source>
</evidence>
<feature type="transmembrane region" description="Helical" evidence="2">
    <location>
        <begin position="12"/>
        <end position="32"/>
    </location>
</feature>
<dbReference type="EMBL" id="CP025781">
    <property type="protein sequence ID" value="QBC44011.1"/>
    <property type="molecule type" value="Genomic_DNA"/>
</dbReference>